<sequence length="101" mass="11329">MAGQVSEPVPSTQPITGPAQHAATPQLQDAAMQYVSSPRLLQVEHRAVRWAHRPKCLLLSLQTKFFNNILCNQGRLRARIKERTHLPGLTTFADNSDLHHL</sequence>
<evidence type="ECO:0000256" key="1">
    <source>
        <dbReference type="SAM" id="MobiDB-lite"/>
    </source>
</evidence>
<evidence type="ECO:0000313" key="2">
    <source>
        <dbReference type="EMBL" id="KAF0312683.1"/>
    </source>
</evidence>
<accession>A0A6A4X391</accession>
<organism evidence="2 3">
    <name type="scientific">Amphibalanus amphitrite</name>
    <name type="common">Striped barnacle</name>
    <name type="synonym">Balanus amphitrite</name>
    <dbReference type="NCBI Taxonomy" id="1232801"/>
    <lineage>
        <taxon>Eukaryota</taxon>
        <taxon>Metazoa</taxon>
        <taxon>Ecdysozoa</taxon>
        <taxon>Arthropoda</taxon>
        <taxon>Crustacea</taxon>
        <taxon>Multicrustacea</taxon>
        <taxon>Cirripedia</taxon>
        <taxon>Thoracica</taxon>
        <taxon>Thoracicalcarea</taxon>
        <taxon>Balanomorpha</taxon>
        <taxon>Balanoidea</taxon>
        <taxon>Balanidae</taxon>
        <taxon>Amphibalaninae</taxon>
        <taxon>Amphibalanus</taxon>
    </lineage>
</organism>
<keyword evidence="3" id="KW-1185">Reference proteome</keyword>
<gene>
    <name evidence="2" type="ORF">FJT64_016593</name>
</gene>
<feature type="region of interest" description="Disordered" evidence="1">
    <location>
        <begin position="1"/>
        <end position="23"/>
    </location>
</feature>
<proteinExistence type="predicted"/>
<comment type="caution">
    <text evidence="2">The sequence shown here is derived from an EMBL/GenBank/DDBJ whole genome shotgun (WGS) entry which is preliminary data.</text>
</comment>
<dbReference type="Proteomes" id="UP000440578">
    <property type="component" value="Unassembled WGS sequence"/>
</dbReference>
<dbReference type="AlphaFoldDB" id="A0A6A4X391"/>
<evidence type="ECO:0000313" key="3">
    <source>
        <dbReference type="Proteomes" id="UP000440578"/>
    </source>
</evidence>
<dbReference type="EMBL" id="VIIS01000144">
    <property type="protein sequence ID" value="KAF0312683.1"/>
    <property type="molecule type" value="Genomic_DNA"/>
</dbReference>
<protein>
    <submittedName>
        <fullName evidence="2">Uncharacterized protein</fullName>
    </submittedName>
</protein>
<name>A0A6A4X391_AMPAM</name>
<reference evidence="2 3" key="1">
    <citation type="submission" date="2019-07" db="EMBL/GenBank/DDBJ databases">
        <title>Draft genome assembly of a fouling barnacle, Amphibalanus amphitrite (Darwin, 1854): The first reference genome for Thecostraca.</title>
        <authorList>
            <person name="Kim W."/>
        </authorList>
    </citation>
    <scope>NUCLEOTIDE SEQUENCE [LARGE SCALE GENOMIC DNA]</scope>
    <source>
        <strain evidence="2">SNU_AA5</strain>
        <tissue evidence="2">Soma without cirri and trophi</tissue>
    </source>
</reference>